<sequence>MEAYFIDQTPLRVKKPQHPIQLFTENTPNGKRVQILLEELHEAVDLDFETQLIDLEADEQKKDWFLALNPAGRIPVLIDNSIPGGPISIMESAAILLYLQENHDANNFFGFSSAHERSQVQQWLFMWHSAARLHGLTRAFMNDGSSDSTTAGRLRQRMLPIYTLIEDHLSGKYRSSGGGREYLAGDGQGKYSIADIGAWPHVRSWKGLGLTENEMHQFPCLLAWIERIEARPAVQRGISDEYYSSEVNPALVAKSL</sequence>
<comment type="caution">
    <text evidence="1">The sequence shown here is derived from an EMBL/GenBank/DDBJ whole genome shotgun (WGS) entry which is preliminary data.</text>
</comment>
<name>A0ACC1QEQ6_9HYPO</name>
<dbReference type="Proteomes" id="UP001148737">
    <property type="component" value="Unassembled WGS sequence"/>
</dbReference>
<reference evidence="1" key="1">
    <citation type="submission" date="2022-07" db="EMBL/GenBank/DDBJ databases">
        <title>Genome Sequence of Lecanicillium saksenae.</title>
        <authorList>
            <person name="Buettner E."/>
        </authorList>
    </citation>
    <scope>NUCLEOTIDE SEQUENCE</scope>
    <source>
        <strain evidence="1">VT-O1</strain>
    </source>
</reference>
<keyword evidence="2" id="KW-1185">Reference proteome</keyword>
<protein>
    <submittedName>
        <fullName evidence="1">Uncharacterized protein</fullName>
    </submittedName>
</protein>
<evidence type="ECO:0000313" key="1">
    <source>
        <dbReference type="EMBL" id="KAJ3472405.1"/>
    </source>
</evidence>
<evidence type="ECO:0000313" key="2">
    <source>
        <dbReference type="Proteomes" id="UP001148737"/>
    </source>
</evidence>
<dbReference type="EMBL" id="JANAKD010003153">
    <property type="protein sequence ID" value="KAJ3472405.1"/>
    <property type="molecule type" value="Genomic_DNA"/>
</dbReference>
<organism evidence="1 2">
    <name type="scientific">Lecanicillium saksenae</name>
    <dbReference type="NCBI Taxonomy" id="468837"/>
    <lineage>
        <taxon>Eukaryota</taxon>
        <taxon>Fungi</taxon>
        <taxon>Dikarya</taxon>
        <taxon>Ascomycota</taxon>
        <taxon>Pezizomycotina</taxon>
        <taxon>Sordariomycetes</taxon>
        <taxon>Hypocreomycetidae</taxon>
        <taxon>Hypocreales</taxon>
        <taxon>Cordycipitaceae</taxon>
        <taxon>Lecanicillium</taxon>
    </lineage>
</organism>
<proteinExistence type="predicted"/>
<accession>A0ACC1QEQ6</accession>
<gene>
    <name evidence="1" type="ORF">NLG97_g11014</name>
</gene>